<evidence type="ECO:0000256" key="5">
    <source>
        <dbReference type="ARBA" id="ARBA00023210"/>
    </source>
</evidence>
<gene>
    <name evidence="8" type="ORF">ACFWOQ_05505</name>
</gene>
<dbReference type="Proteomes" id="UP001598352">
    <property type="component" value="Unassembled WGS sequence"/>
</dbReference>
<evidence type="ECO:0000256" key="2">
    <source>
        <dbReference type="ARBA" id="ARBA00009323"/>
    </source>
</evidence>
<dbReference type="InterPro" id="IPR006776">
    <property type="entry name" value="SsgB"/>
</dbReference>
<keyword evidence="4" id="KW-0749">Sporulation</keyword>
<name>A0ABW6EX22_9ACTN</name>
<dbReference type="EMBL" id="JBHXKZ010000003">
    <property type="protein sequence ID" value="MFD4822015.1"/>
    <property type="molecule type" value="Genomic_DNA"/>
</dbReference>
<keyword evidence="9" id="KW-1185">Reference proteome</keyword>
<accession>A0ABW6EX22</accession>
<dbReference type="Gene3D" id="2.30.31.20">
    <property type="entry name" value="Sporulation-specific cell division protein SsgB"/>
    <property type="match status" value="1"/>
</dbReference>
<reference evidence="8 9" key="1">
    <citation type="submission" date="2024-09" db="EMBL/GenBank/DDBJ databases">
        <title>The Natural Products Discovery Center: Release of the First 8490 Sequenced Strains for Exploring Actinobacteria Biosynthetic Diversity.</title>
        <authorList>
            <person name="Kalkreuter E."/>
            <person name="Kautsar S.A."/>
            <person name="Yang D."/>
            <person name="Bader C.D."/>
            <person name="Teijaro C.N."/>
            <person name="Fluegel L."/>
            <person name="Davis C.M."/>
            <person name="Simpson J.R."/>
            <person name="Lauterbach L."/>
            <person name="Steele A.D."/>
            <person name="Gui C."/>
            <person name="Meng S."/>
            <person name="Li G."/>
            <person name="Viehrig K."/>
            <person name="Ye F."/>
            <person name="Su P."/>
            <person name="Kiefer A.F."/>
            <person name="Nichols A."/>
            <person name="Cepeda A.J."/>
            <person name="Yan W."/>
            <person name="Fan B."/>
            <person name="Jiang Y."/>
            <person name="Adhikari A."/>
            <person name="Zheng C.-J."/>
            <person name="Schuster L."/>
            <person name="Cowan T.M."/>
            <person name="Smanski M.J."/>
            <person name="Chevrette M.G."/>
            <person name="De Carvalho L.P.S."/>
            <person name="Shen B."/>
        </authorList>
    </citation>
    <scope>NUCLEOTIDE SEQUENCE [LARGE SCALE GENOMIC DNA]</scope>
    <source>
        <strain evidence="8 9">NPDC058428</strain>
    </source>
</reference>
<evidence type="ECO:0000256" key="7">
    <source>
        <dbReference type="SAM" id="MobiDB-lite"/>
    </source>
</evidence>
<dbReference type="RefSeq" id="WP_382770527.1">
    <property type="nucleotide sequence ID" value="NZ_JBHXED010000087.1"/>
</dbReference>
<proteinExistence type="inferred from homology"/>
<comment type="caution">
    <text evidence="8">The sequence shown here is derived from an EMBL/GenBank/DDBJ whole genome shotgun (WGS) entry which is preliminary data.</text>
</comment>
<sequence>MSPVIEEHARARLITDGPLTRPVPVDLRYDPADERRTVHIGLPDGTDWAFGRDLLERGLRTPIERGAVRVWPCGRTQLIVELHSTDGVEVFQFEIRTLIRFLARTRTQTPAAPPDADRTPQPPSRTTRTETPSRTARTDTPSRSTRPDESAQQEEGATQERGAQPAHG</sequence>
<evidence type="ECO:0000313" key="8">
    <source>
        <dbReference type="EMBL" id="MFD4822015.1"/>
    </source>
</evidence>
<keyword evidence="6" id="KW-0131">Cell cycle</keyword>
<keyword evidence="5" id="KW-0717">Septation</keyword>
<dbReference type="Pfam" id="PF04686">
    <property type="entry name" value="SsgA"/>
    <property type="match status" value="1"/>
</dbReference>
<evidence type="ECO:0000256" key="6">
    <source>
        <dbReference type="ARBA" id="ARBA00023306"/>
    </source>
</evidence>
<evidence type="ECO:0000313" key="9">
    <source>
        <dbReference type="Proteomes" id="UP001598352"/>
    </source>
</evidence>
<comment type="similarity">
    <text evidence="2">Belongs to the SsgA family.</text>
</comment>
<evidence type="ECO:0000256" key="1">
    <source>
        <dbReference type="ARBA" id="ARBA00004431"/>
    </source>
</evidence>
<dbReference type="InterPro" id="IPR038658">
    <property type="entry name" value="SsgB_sf"/>
</dbReference>
<feature type="region of interest" description="Disordered" evidence="7">
    <location>
        <begin position="106"/>
        <end position="168"/>
    </location>
</feature>
<comment type="subcellular location">
    <subcellularLocation>
        <location evidence="1">Cell septum</location>
    </subcellularLocation>
</comment>
<feature type="compositionally biased region" description="Low complexity" evidence="7">
    <location>
        <begin position="124"/>
        <end position="135"/>
    </location>
</feature>
<keyword evidence="3" id="KW-0132">Cell division</keyword>
<evidence type="ECO:0000256" key="4">
    <source>
        <dbReference type="ARBA" id="ARBA00022969"/>
    </source>
</evidence>
<organism evidence="8 9">
    <name type="scientific">Streptomyces rubiginosohelvolus</name>
    <dbReference type="NCBI Taxonomy" id="67362"/>
    <lineage>
        <taxon>Bacteria</taxon>
        <taxon>Bacillati</taxon>
        <taxon>Actinomycetota</taxon>
        <taxon>Actinomycetes</taxon>
        <taxon>Kitasatosporales</taxon>
        <taxon>Streptomycetaceae</taxon>
        <taxon>Streptomyces</taxon>
    </lineage>
</organism>
<evidence type="ECO:0000256" key="3">
    <source>
        <dbReference type="ARBA" id="ARBA00022618"/>
    </source>
</evidence>
<protein>
    <submittedName>
        <fullName evidence="8">SsgA family sporulation/cell division regulator</fullName>
    </submittedName>
</protein>